<name>A0A8C5WV01_LATLA</name>
<evidence type="ECO:0000256" key="4">
    <source>
        <dbReference type="ARBA" id="ARBA00022737"/>
    </source>
</evidence>
<comment type="subcellular location">
    <subcellularLocation>
        <location evidence="1">Secreted</location>
    </subcellularLocation>
</comment>
<dbReference type="GO" id="GO:0048240">
    <property type="term" value="P:sperm capacitation"/>
    <property type="evidence" value="ECO:0007669"/>
    <property type="project" value="TreeGrafter"/>
</dbReference>
<keyword evidence="3" id="KW-0964">Secreted</keyword>
<dbReference type="SMART" id="SM00059">
    <property type="entry name" value="FN2"/>
    <property type="match status" value="2"/>
</dbReference>
<dbReference type="PANTHER" id="PTHR22918">
    <property type="entry name" value="SEMINAL PLASMA PROTEIN"/>
    <property type="match status" value="1"/>
</dbReference>
<proteinExistence type="inferred from homology"/>
<protein>
    <recommendedName>
        <fullName evidence="7">Fibronectin type-II domain-containing protein</fullName>
    </recommendedName>
</protein>
<feature type="disulfide bond" evidence="6">
    <location>
        <begin position="52"/>
        <end position="79"/>
    </location>
</feature>
<feature type="domain" description="Fibronectin type-II" evidence="7">
    <location>
        <begin position="33"/>
        <end position="81"/>
    </location>
</feature>
<evidence type="ECO:0000313" key="8">
    <source>
        <dbReference type="Ensembl" id="ENSLLTP00000015717.1"/>
    </source>
</evidence>
<evidence type="ECO:0000256" key="5">
    <source>
        <dbReference type="ARBA" id="ARBA00023157"/>
    </source>
</evidence>
<dbReference type="Gene3D" id="2.10.10.10">
    <property type="entry name" value="Fibronectin, type II, collagen-binding"/>
    <property type="match status" value="2"/>
</dbReference>
<dbReference type="Proteomes" id="UP000694406">
    <property type="component" value="Unplaced"/>
</dbReference>
<dbReference type="InterPro" id="IPR013806">
    <property type="entry name" value="Kringle-like"/>
</dbReference>
<accession>A0A8C5WV01</accession>
<dbReference type="GeneTree" id="ENSGT00940000164580"/>
<evidence type="ECO:0000256" key="3">
    <source>
        <dbReference type="ARBA" id="ARBA00022525"/>
    </source>
</evidence>
<dbReference type="PRINTS" id="PR00013">
    <property type="entry name" value="FNTYPEII"/>
</dbReference>
<dbReference type="PROSITE" id="PS51092">
    <property type="entry name" value="FN2_2"/>
    <property type="match status" value="2"/>
</dbReference>
<feature type="disulfide bond" evidence="6">
    <location>
        <begin position="38"/>
        <end position="64"/>
    </location>
</feature>
<dbReference type="SUPFAM" id="SSF57440">
    <property type="entry name" value="Kringle-like"/>
    <property type="match status" value="2"/>
</dbReference>
<dbReference type="InterPro" id="IPR000562">
    <property type="entry name" value="FN_type2_dom"/>
</dbReference>
<dbReference type="GO" id="GO:0009986">
    <property type="term" value="C:cell surface"/>
    <property type="evidence" value="ECO:0007669"/>
    <property type="project" value="TreeGrafter"/>
</dbReference>
<keyword evidence="4" id="KW-0677">Repeat</keyword>
<evidence type="ECO:0000256" key="1">
    <source>
        <dbReference type="ARBA" id="ARBA00004613"/>
    </source>
</evidence>
<dbReference type="Ensembl" id="ENSLLTT00000016326.1">
    <property type="protein sequence ID" value="ENSLLTP00000015717.1"/>
    <property type="gene ID" value="ENSLLTG00000012045.1"/>
</dbReference>
<evidence type="ECO:0000256" key="2">
    <source>
        <dbReference type="ARBA" id="ARBA00010011"/>
    </source>
</evidence>
<dbReference type="Pfam" id="PF00040">
    <property type="entry name" value="fn2"/>
    <property type="match status" value="2"/>
</dbReference>
<evidence type="ECO:0000313" key="9">
    <source>
        <dbReference type="Proteomes" id="UP000694406"/>
    </source>
</evidence>
<sequence>MYTVKSLVRDGCWLIFAGSLNYSKFPLPPKEKVENLSCVFPFVYNGKLYFSCTTEGRHDGKRWCATTINYDLDKKWKFCPEELDDPTCVFPFIYKGKFYSVCIDEDMDNGKLWCSTSSNYDKDKKWQYCNVTGKQQNECFVPWIFKQWAKLVQGMETSF</sequence>
<dbReference type="PANTHER" id="PTHR22918:SF1">
    <property type="entry name" value="FIBRONECTIN TYPE-II DOMAIN-CONTAINING PROTEIN"/>
    <property type="match status" value="1"/>
</dbReference>
<dbReference type="GO" id="GO:0005576">
    <property type="term" value="C:extracellular region"/>
    <property type="evidence" value="ECO:0007669"/>
    <property type="project" value="UniProtKB-SubCell"/>
</dbReference>
<dbReference type="PROSITE" id="PS00023">
    <property type="entry name" value="FN2_1"/>
    <property type="match status" value="1"/>
</dbReference>
<feature type="disulfide bond" evidence="6">
    <location>
        <begin position="88"/>
        <end position="114"/>
    </location>
</feature>
<dbReference type="FunFam" id="2.10.10.10:FF:000003">
    <property type="entry name" value="binder of sperm protein homolog 1"/>
    <property type="match status" value="1"/>
</dbReference>
<feature type="disulfide bond" evidence="6">
    <location>
        <begin position="102"/>
        <end position="129"/>
    </location>
</feature>
<keyword evidence="5 6" id="KW-1015">Disulfide bond</keyword>
<dbReference type="FunFam" id="2.10.10.10:FF:000001">
    <property type="entry name" value="Fibronectin 1a isoform 1"/>
    <property type="match status" value="1"/>
</dbReference>
<feature type="domain" description="Fibronectin type-II" evidence="7">
    <location>
        <begin position="83"/>
        <end position="131"/>
    </location>
</feature>
<dbReference type="InterPro" id="IPR036943">
    <property type="entry name" value="FN_type2_sf"/>
</dbReference>
<evidence type="ECO:0000259" key="7">
    <source>
        <dbReference type="PROSITE" id="PS51092"/>
    </source>
</evidence>
<dbReference type="GO" id="GO:0008201">
    <property type="term" value="F:heparin binding"/>
    <property type="evidence" value="ECO:0007669"/>
    <property type="project" value="TreeGrafter"/>
</dbReference>
<dbReference type="CDD" id="cd00062">
    <property type="entry name" value="FN2"/>
    <property type="match status" value="2"/>
</dbReference>
<organism evidence="8 9">
    <name type="scientific">Laticauda laticaudata</name>
    <name type="common">Blue-ringed sea krait</name>
    <name type="synonym">Blue-lipped sea krait</name>
    <dbReference type="NCBI Taxonomy" id="8630"/>
    <lineage>
        <taxon>Eukaryota</taxon>
        <taxon>Metazoa</taxon>
        <taxon>Chordata</taxon>
        <taxon>Craniata</taxon>
        <taxon>Vertebrata</taxon>
        <taxon>Euteleostomi</taxon>
        <taxon>Lepidosauria</taxon>
        <taxon>Squamata</taxon>
        <taxon>Bifurcata</taxon>
        <taxon>Unidentata</taxon>
        <taxon>Episquamata</taxon>
        <taxon>Toxicofera</taxon>
        <taxon>Serpentes</taxon>
        <taxon>Colubroidea</taxon>
        <taxon>Elapidae</taxon>
        <taxon>Laticaudinae</taxon>
        <taxon>Laticauda</taxon>
    </lineage>
</organism>
<keyword evidence="9" id="KW-1185">Reference proteome</keyword>
<dbReference type="AlphaFoldDB" id="A0A8C5WV01"/>
<evidence type="ECO:0000256" key="6">
    <source>
        <dbReference type="PROSITE-ProRule" id="PRU00479"/>
    </source>
</evidence>
<comment type="similarity">
    <text evidence="2">Belongs to the seminal plasma protein family.</text>
</comment>
<dbReference type="InterPro" id="IPR051666">
    <property type="entry name" value="SP_Capacitation_Regulator"/>
</dbReference>
<reference evidence="8" key="1">
    <citation type="submission" date="2025-08" db="UniProtKB">
        <authorList>
            <consortium name="Ensembl"/>
        </authorList>
    </citation>
    <scope>IDENTIFICATION</scope>
</reference>
<reference evidence="8" key="2">
    <citation type="submission" date="2025-09" db="UniProtKB">
        <authorList>
            <consortium name="Ensembl"/>
        </authorList>
    </citation>
    <scope>IDENTIFICATION</scope>
</reference>